<proteinExistence type="predicted"/>
<sequence length="107" mass="11364">MCVVETALVILSPGFGNPSADVVMNRLGHPDAASTIWKMEAHHERVLCELHEPAAMEDPKGKLTKKIKERLAQTSASSSTTNSDGATYPPSTDLAGVILPLILTAVL</sequence>
<protein>
    <submittedName>
        <fullName evidence="2">Uncharacterized protein</fullName>
    </submittedName>
</protein>
<accession>A0A7N2M0U7</accession>
<feature type="compositionally biased region" description="Low complexity" evidence="1">
    <location>
        <begin position="74"/>
        <end position="83"/>
    </location>
</feature>
<evidence type="ECO:0000256" key="1">
    <source>
        <dbReference type="SAM" id="MobiDB-lite"/>
    </source>
</evidence>
<dbReference type="Proteomes" id="UP000594261">
    <property type="component" value="Chromosome 6"/>
</dbReference>
<dbReference type="InParanoid" id="A0A7N2M0U7"/>
<keyword evidence="3" id="KW-1185">Reference proteome</keyword>
<evidence type="ECO:0000313" key="3">
    <source>
        <dbReference type="Proteomes" id="UP000594261"/>
    </source>
</evidence>
<evidence type="ECO:0000313" key="2">
    <source>
        <dbReference type="EnsemblPlants" id="QL06p038176:mrna"/>
    </source>
</evidence>
<organism evidence="2 3">
    <name type="scientific">Quercus lobata</name>
    <name type="common">Valley oak</name>
    <dbReference type="NCBI Taxonomy" id="97700"/>
    <lineage>
        <taxon>Eukaryota</taxon>
        <taxon>Viridiplantae</taxon>
        <taxon>Streptophyta</taxon>
        <taxon>Embryophyta</taxon>
        <taxon>Tracheophyta</taxon>
        <taxon>Spermatophyta</taxon>
        <taxon>Magnoliopsida</taxon>
        <taxon>eudicotyledons</taxon>
        <taxon>Gunneridae</taxon>
        <taxon>Pentapetalae</taxon>
        <taxon>rosids</taxon>
        <taxon>fabids</taxon>
        <taxon>Fagales</taxon>
        <taxon>Fagaceae</taxon>
        <taxon>Quercus</taxon>
    </lineage>
</organism>
<dbReference type="AlphaFoldDB" id="A0A7N2M0U7"/>
<reference evidence="2 3" key="1">
    <citation type="journal article" date="2016" name="G3 (Bethesda)">
        <title>First Draft Assembly and Annotation of the Genome of a California Endemic Oak Quercus lobata Nee (Fagaceae).</title>
        <authorList>
            <person name="Sork V.L."/>
            <person name="Fitz-Gibbon S.T."/>
            <person name="Puiu D."/>
            <person name="Crepeau M."/>
            <person name="Gugger P.F."/>
            <person name="Sherman R."/>
            <person name="Stevens K."/>
            <person name="Langley C.H."/>
            <person name="Pellegrini M."/>
            <person name="Salzberg S.L."/>
        </authorList>
    </citation>
    <scope>NUCLEOTIDE SEQUENCE [LARGE SCALE GENOMIC DNA]</scope>
    <source>
        <strain evidence="2 3">cv. SW786</strain>
    </source>
</reference>
<reference evidence="2" key="2">
    <citation type="submission" date="2021-01" db="UniProtKB">
        <authorList>
            <consortium name="EnsemblPlants"/>
        </authorList>
    </citation>
    <scope>IDENTIFICATION</scope>
</reference>
<dbReference type="EMBL" id="LRBV02000006">
    <property type="status" value="NOT_ANNOTATED_CDS"/>
    <property type="molecule type" value="Genomic_DNA"/>
</dbReference>
<dbReference type="Gramene" id="QL06p038176:mrna">
    <property type="protein sequence ID" value="QL06p038176:mrna"/>
    <property type="gene ID" value="QL06p038176"/>
</dbReference>
<feature type="region of interest" description="Disordered" evidence="1">
    <location>
        <begin position="68"/>
        <end position="93"/>
    </location>
</feature>
<dbReference type="EnsemblPlants" id="QL06p038176:mrna">
    <property type="protein sequence ID" value="QL06p038176:mrna"/>
    <property type="gene ID" value="QL06p038176"/>
</dbReference>
<name>A0A7N2M0U7_QUELO</name>